<evidence type="ECO:0000256" key="2">
    <source>
        <dbReference type="ARBA" id="ARBA00002714"/>
    </source>
</evidence>
<dbReference type="GO" id="GO:0005524">
    <property type="term" value="F:ATP binding"/>
    <property type="evidence" value="ECO:0007669"/>
    <property type="project" value="UniProtKB-KW"/>
</dbReference>
<evidence type="ECO:0000256" key="10">
    <source>
        <dbReference type="ARBA" id="ARBA00022741"/>
    </source>
</evidence>
<keyword evidence="8 18" id="KW-0436">Ligase</keyword>
<keyword evidence="10 18" id="KW-0547">Nucleotide-binding</keyword>
<dbReference type="UniPathway" id="UPA00077">
    <property type="reaction ID" value="UER00157"/>
</dbReference>
<evidence type="ECO:0000313" key="21">
    <source>
        <dbReference type="EMBL" id="CBA76432.1"/>
    </source>
</evidence>
<evidence type="ECO:0000256" key="3">
    <source>
        <dbReference type="ARBA" id="ARBA00004799"/>
    </source>
</evidence>
<evidence type="ECO:0000256" key="7">
    <source>
        <dbReference type="ARBA" id="ARBA00019357"/>
    </source>
</evidence>
<accession>D2U4D2</accession>
<evidence type="ECO:0000256" key="13">
    <source>
        <dbReference type="ARBA" id="ARBA00022909"/>
    </source>
</evidence>
<comment type="catalytic activity">
    <reaction evidence="15">
        <text>10-formyltetrahydrofolyl-(gamma-L-Glu)(n) + L-glutamate + ATP = 10-formyltetrahydrofolyl-(gamma-L-Glu)(n+1) + ADP + phosphate + H(+)</text>
        <dbReference type="Rhea" id="RHEA:51904"/>
        <dbReference type="Rhea" id="RHEA-COMP:13088"/>
        <dbReference type="Rhea" id="RHEA-COMP:14300"/>
        <dbReference type="ChEBI" id="CHEBI:15378"/>
        <dbReference type="ChEBI" id="CHEBI:29985"/>
        <dbReference type="ChEBI" id="CHEBI:30616"/>
        <dbReference type="ChEBI" id="CHEBI:43474"/>
        <dbReference type="ChEBI" id="CHEBI:134413"/>
        <dbReference type="ChEBI" id="CHEBI:456216"/>
        <dbReference type="EC" id="6.3.2.17"/>
    </reaction>
</comment>
<dbReference type="GO" id="GO:0008841">
    <property type="term" value="F:dihydrofolate synthase activity"/>
    <property type="evidence" value="ECO:0007669"/>
    <property type="project" value="UniProtKB-EC"/>
</dbReference>
<dbReference type="PROSITE" id="PS01012">
    <property type="entry name" value="FOLYLPOLYGLU_SYNT_2"/>
    <property type="match status" value="1"/>
</dbReference>
<comment type="catalytic activity">
    <reaction evidence="14">
        <text>(6S)-5,6,7,8-tetrahydrofolyl-(gamma-L-Glu)(n) + L-glutamate + ATP = (6S)-5,6,7,8-tetrahydrofolyl-(gamma-L-Glu)(n+1) + ADP + phosphate + H(+)</text>
        <dbReference type="Rhea" id="RHEA:10580"/>
        <dbReference type="Rhea" id="RHEA-COMP:14738"/>
        <dbReference type="Rhea" id="RHEA-COMP:14740"/>
        <dbReference type="ChEBI" id="CHEBI:15378"/>
        <dbReference type="ChEBI" id="CHEBI:29985"/>
        <dbReference type="ChEBI" id="CHEBI:30616"/>
        <dbReference type="ChEBI" id="CHEBI:43474"/>
        <dbReference type="ChEBI" id="CHEBI:141005"/>
        <dbReference type="ChEBI" id="CHEBI:456216"/>
        <dbReference type="EC" id="6.3.2.17"/>
    </reaction>
</comment>
<dbReference type="PIRSF" id="PIRSF001563">
    <property type="entry name" value="Folylpolyglu_synth"/>
    <property type="match status" value="1"/>
</dbReference>
<dbReference type="GO" id="GO:0046872">
    <property type="term" value="F:metal ion binding"/>
    <property type="evidence" value="ECO:0007669"/>
    <property type="project" value="UniProtKB-KW"/>
</dbReference>
<evidence type="ECO:0000256" key="18">
    <source>
        <dbReference type="PIRNR" id="PIRNR001563"/>
    </source>
</evidence>
<dbReference type="NCBIfam" id="TIGR01499">
    <property type="entry name" value="folC"/>
    <property type="match status" value="1"/>
</dbReference>
<dbReference type="NCBIfam" id="NF008101">
    <property type="entry name" value="PRK10846.1"/>
    <property type="match status" value="1"/>
</dbReference>
<dbReference type="GO" id="GO:0004326">
    <property type="term" value="F:tetrahydrofolylpolyglutamate synthase activity"/>
    <property type="evidence" value="ECO:0007669"/>
    <property type="project" value="UniProtKB-EC"/>
</dbReference>
<organism evidence="21">
    <name type="scientific">Arsenophonus nasoniae</name>
    <name type="common">son-killer infecting Nasonia vitripennis</name>
    <dbReference type="NCBI Taxonomy" id="638"/>
    <lineage>
        <taxon>Bacteria</taxon>
        <taxon>Pseudomonadati</taxon>
        <taxon>Pseudomonadota</taxon>
        <taxon>Gammaproteobacteria</taxon>
        <taxon>Enterobacterales</taxon>
        <taxon>Morganellaceae</taxon>
        <taxon>Arsenophonus</taxon>
    </lineage>
</organism>
<comment type="cofactor">
    <cofactor evidence="1">
        <name>Mg(2+)</name>
        <dbReference type="ChEBI" id="CHEBI:18420"/>
    </cofactor>
</comment>
<dbReference type="SUPFAM" id="SSF53623">
    <property type="entry name" value="MurD-like peptide ligases, catalytic domain"/>
    <property type="match status" value="1"/>
</dbReference>
<evidence type="ECO:0000256" key="16">
    <source>
        <dbReference type="ARBA" id="ARBA00049035"/>
    </source>
</evidence>
<gene>
    <name evidence="21" type="ORF">ARN_35460</name>
</gene>
<comment type="catalytic activity">
    <reaction evidence="17">
        <text>7,8-dihydropteroate + L-glutamate + ATP = 7,8-dihydrofolate + ADP + phosphate + H(+)</text>
        <dbReference type="Rhea" id="RHEA:23584"/>
        <dbReference type="ChEBI" id="CHEBI:15378"/>
        <dbReference type="ChEBI" id="CHEBI:17839"/>
        <dbReference type="ChEBI" id="CHEBI:29985"/>
        <dbReference type="ChEBI" id="CHEBI:30616"/>
        <dbReference type="ChEBI" id="CHEBI:43474"/>
        <dbReference type="ChEBI" id="CHEBI:57451"/>
        <dbReference type="ChEBI" id="CHEBI:456216"/>
        <dbReference type="EC" id="6.3.2.12"/>
    </reaction>
</comment>
<dbReference type="SUPFAM" id="SSF53244">
    <property type="entry name" value="MurD-like peptide ligases, peptide-binding domain"/>
    <property type="match status" value="1"/>
</dbReference>
<comment type="pathway">
    <text evidence="4">Cofactor biosynthesis; tetrahydrofolylpolyglutamate biosynthesis.</text>
</comment>
<dbReference type="InterPro" id="IPR036615">
    <property type="entry name" value="Mur_ligase_C_dom_sf"/>
</dbReference>
<feature type="domain" description="Mur ligase C-terminal" evidence="19">
    <location>
        <begin position="318"/>
        <end position="436"/>
    </location>
</feature>
<evidence type="ECO:0000259" key="20">
    <source>
        <dbReference type="Pfam" id="PF08245"/>
    </source>
</evidence>
<protein>
    <recommendedName>
        <fullName evidence="7 18">Dihydrofolate synthase/folylpolyglutamate synthase</fullName>
    </recommendedName>
</protein>
<keyword evidence="9" id="KW-0479">Metal-binding</keyword>
<comment type="similarity">
    <text evidence="5 18">Belongs to the folylpolyglutamate synthase family.</text>
</comment>
<dbReference type="GO" id="GO:0046654">
    <property type="term" value="P:tetrahydrofolate biosynthetic process"/>
    <property type="evidence" value="ECO:0007669"/>
    <property type="project" value="UniProtKB-UniPathway"/>
</dbReference>
<dbReference type="PANTHER" id="PTHR11136">
    <property type="entry name" value="FOLYLPOLYGLUTAMATE SYNTHASE-RELATED"/>
    <property type="match status" value="1"/>
</dbReference>
<dbReference type="PROSITE" id="PS01011">
    <property type="entry name" value="FOLYLPOLYGLU_SYNT_1"/>
    <property type="match status" value="1"/>
</dbReference>
<dbReference type="InterPro" id="IPR013221">
    <property type="entry name" value="Mur_ligase_cen"/>
</dbReference>
<dbReference type="InterPro" id="IPR004101">
    <property type="entry name" value="Mur_ligase_C"/>
</dbReference>
<comment type="function">
    <text evidence="2 18">Functions in two distinct reactions of the de novo folate biosynthetic pathway. Catalyzes the addition of a glutamate residue to dihydropteroate (7,8-dihydropteroate or H2Pte) to form dihydrofolate (7,8-dihydrofolate monoglutamate or H2Pte-Glu). Also catalyzes successive additions of L-glutamate to tetrahydrofolate or 10-formyltetrahydrofolate or 5,10-methylenetetrahydrofolate, leading to folylpolyglutamate derivatives.</text>
</comment>
<proteinExistence type="inferred from homology"/>
<evidence type="ECO:0000256" key="6">
    <source>
        <dbReference type="ARBA" id="ARBA00011245"/>
    </source>
</evidence>
<keyword evidence="13" id="KW-0289">Folate biosynthesis</keyword>
<evidence type="ECO:0000256" key="17">
    <source>
        <dbReference type="ARBA" id="ARBA00049161"/>
    </source>
</evidence>
<evidence type="ECO:0000256" key="11">
    <source>
        <dbReference type="ARBA" id="ARBA00022840"/>
    </source>
</evidence>
<dbReference type="AlphaFoldDB" id="D2U4D2"/>
<dbReference type="FunFam" id="3.40.1190.10:FF:000004">
    <property type="entry name" value="Dihydrofolate synthase/folylpolyglutamate synthase"/>
    <property type="match status" value="1"/>
</dbReference>
<dbReference type="EMBL" id="FN545267">
    <property type="protein sequence ID" value="CBA76432.1"/>
    <property type="molecule type" value="Genomic_DNA"/>
</dbReference>
<evidence type="ECO:0000259" key="19">
    <source>
        <dbReference type="Pfam" id="PF02875"/>
    </source>
</evidence>
<dbReference type="FunFam" id="3.90.190.20:FF:000005">
    <property type="entry name" value="Dihydrofolate synthase/folylpolyglutamate synthase"/>
    <property type="match status" value="1"/>
</dbReference>
<evidence type="ECO:0000256" key="15">
    <source>
        <dbReference type="ARBA" id="ARBA00047808"/>
    </source>
</evidence>
<dbReference type="PANTHER" id="PTHR11136:SF0">
    <property type="entry name" value="DIHYDROFOLATE SYNTHETASE-RELATED"/>
    <property type="match status" value="1"/>
</dbReference>
<evidence type="ECO:0000256" key="5">
    <source>
        <dbReference type="ARBA" id="ARBA00008276"/>
    </source>
</evidence>
<sequence>MIWSHPIVRNPKLTTNPIKNDNISDPLMIPEATSSLASWLTYLTNQHNKIIDMGLDRVGIVARQLDLLQPAPKVVTVAGTNGKGTTCHTLETILIEAGLKVGVYSSPHLLDYTERVRIQGKTLPEEEFCRVFAAIESKRGTTTLTYFEYGTLAALQLFKQAKLDVVILEVGLGGRLDATNIVDANIAAITSIALDHIDWLGNDREQIGYQKAGIFRSGRYAVVGEPDMPKSINEVAQALGAKLFRCGVDWQFEPQNDHWHWQSHEHDFKQLPLPNVPLANAATALAIIDCLIKEGDAISRAISLQAIQQGLIKAKLPGRFQIICQQPCVILDVAHNPHAAAYLADRLSCLPRQKNTKVYAVVGMLADKDIKSTLSYLAPQVDKWYLASLSEIRGADAAQLAQYVDSPYQFDTVKDAWLQAMNEANEQDIVVVCGSFHTVAEVMELQIKEESLSGQ</sequence>
<dbReference type="InterPro" id="IPR036565">
    <property type="entry name" value="Mur-like_cat_sf"/>
</dbReference>
<evidence type="ECO:0000256" key="1">
    <source>
        <dbReference type="ARBA" id="ARBA00001946"/>
    </source>
</evidence>
<dbReference type="InterPro" id="IPR001645">
    <property type="entry name" value="Folylpolyglutamate_synth"/>
</dbReference>
<evidence type="ECO:0000256" key="12">
    <source>
        <dbReference type="ARBA" id="ARBA00022842"/>
    </source>
</evidence>
<evidence type="ECO:0000256" key="8">
    <source>
        <dbReference type="ARBA" id="ARBA00022598"/>
    </source>
</evidence>
<dbReference type="GO" id="GO:0005737">
    <property type="term" value="C:cytoplasm"/>
    <property type="evidence" value="ECO:0007669"/>
    <property type="project" value="TreeGrafter"/>
</dbReference>
<keyword evidence="11 18" id="KW-0067">ATP-binding</keyword>
<reference evidence="21" key="1">
    <citation type="journal article" date="2010" name="Insect Mol. Biol.">
        <title>The draft genome sequence of Arsenophonus nasoniae, son-killer bacterium of Nasonia vitripennis, reveals genes associated with virulence and symbiosis.</title>
        <authorList>
            <person name="Wilkes T."/>
            <person name="Darby A.C."/>
            <person name="Choi J."/>
            <person name="Colborne J.K."/>
            <person name="Werren J.H."/>
            <person name="Hurst G.D.D."/>
        </authorList>
    </citation>
    <scope>NUCLEOTIDE SEQUENCE</scope>
</reference>
<evidence type="ECO:0000256" key="9">
    <source>
        <dbReference type="ARBA" id="ARBA00022723"/>
    </source>
</evidence>
<dbReference type="Pfam" id="PF08245">
    <property type="entry name" value="Mur_ligase_M"/>
    <property type="match status" value="1"/>
</dbReference>
<evidence type="ECO:0000256" key="4">
    <source>
        <dbReference type="ARBA" id="ARBA00005150"/>
    </source>
</evidence>
<dbReference type="InterPro" id="IPR018109">
    <property type="entry name" value="Folylpolyglutamate_synth_CS"/>
</dbReference>
<dbReference type="GO" id="GO:0046656">
    <property type="term" value="P:folic acid biosynthetic process"/>
    <property type="evidence" value="ECO:0007669"/>
    <property type="project" value="UniProtKB-KW"/>
</dbReference>
<comment type="catalytic activity">
    <reaction evidence="16">
        <text>(6R)-5,10-methylenetetrahydrofolyl-(gamma-L-Glu)(n) + L-glutamate + ATP = (6R)-5,10-methylenetetrahydrofolyl-(gamma-L-Glu)(n+1) + ADP + phosphate + H(+)</text>
        <dbReference type="Rhea" id="RHEA:51912"/>
        <dbReference type="Rhea" id="RHEA-COMP:13257"/>
        <dbReference type="Rhea" id="RHEA-COMP:13258"/>
        <dbReference type="ChEBI" id="CHEBI:15378"/>
        <dbReference type="ChEBI" id="CHEBI:29985"/>
        <dbReference type="ChEBI" id="CHEBI:30616"/>
        <dbReference type="ChEBI" id="CHEBI:43474"/>
        <dbReference type="ChEBI" id="CHEBI:136572"/>
        <dbReference type="ChEBI" id="CHEBI:456216"/>
        <dbReference type="EC" id="6.3.2.17"/>
    </reaction>
</comment>
<feature type="domain" description="Mur ligase central" evidence="20">
    <location>
        <begin position="77"/>
        <end position="247"/>
    </location>
</feature>
<dbReference type="Gene3D" id="3.90.190.20">
    <property type="entry name" value="Mur ligase, C-terminal domain"/>
    <property type="match status" value="1"/>
</dbReference>
<dbReference type="Pfam" id="PF02875">
    <property type="entry name" value="Mur_ligase_C"/>
    <property type="match status" value="1"/>
</dbReference>
<name>D2U4D2_9GAMM</name>
<comment type="pathway">
    <text evidence="3">Cofactor biosynthesis; tetrahydrofolate biosynthesis; 7,8-dihydrofolate from 2-amino-4-hydroxy-6-hydroxymethyl-7,8-dihydropteridine diphosphate and 4-aminobenzoate: step 2/2.</text>
</comment>
<comment type="subunit">
    <text evidence="6">Monomer.</text>
</comment>
<keyword evidence="12" id="KW-0460">Magnesium</keyword>
<dbReference type="Gene3D" id="3.40.1190.10">
    <property type="entry name" value="Mur-like, catalytic domain"/>
    <property type="match status" value="1"/>
</dbReference>
<evidence type="ECO:0000256" key="14">
    <source>
        <dbReference type="ARBA" id="ARBA00047493"/>
    </source>
</evidence>